<proteinExistence type="predicted"/>
<sequence>MFVASILSLALGFQEPAWAEPPISYGVRAASDVVSQLDAEIAAGERTFRPGGEPLDLEALLDALQIPIASQVTIFSSPSLQARRITPRHPRALYFNDEVYLGFVPGGNLIEVMAIDPHEGITFYSMDRKAEKPRFERETHRCLQCHAPSHSGGLPAFLLRSLHPEANGDPNFAAGSHYVDPATPFEDRWGGWYVTGQVGQMGHLGNQTIEPGQARLGPKNERYLSLAKLCDTNAYPTDTSDIVALLVLEHQTYVHNVLAGAAYEARRALDYQRVFNEALGEPEGTPVASTTSRLANAATLVVDALIGIHEEPLPGPVGARSPFAEVFESSATRDAQGRSLRDLDLESRLFRYPLSYLIDSTGVRSLPEPLAALVWTRLSELFFEPLGADDRRKYGGRIDEASRRAVVEILASTGGASFRSPVR</sequence>
<protein>
    <recommendedName>
        <fullName evidence="3">Cytochrome c domain-containing protein</fullName>
    </recommendedName>
</protein>
<evidence type="ECO:0000313" key="1">
    <source>
        <dbReference type="EMBL" id="QDV09162.1"/>
    </source>
</evidence>
<gene>
    <name evidence="1" type="ORF">Poly30_47190</name>
</gene>
<evidence type="ECO:0008006" key="3">
    <source>
        <dbReference type="Google" id="ProtNLM"/>
    </source>
</evidence>
<keyword evidence="2" id="KW-1185">Reference proteome</keyword>
<dbReference type="OrthoDB" id="229728at2"/>
<dbReference type="Proteomes" id="UP000320390">
    <property type="component" value="Chromosome"/>
</dbReference>
<accession>A0A518EYK1</accession>
<dbReference type="EMBL" id="CP036434">
    <property type="protein sequence ID" value="QDV09162.1"/>
    <property type="molecule type" value="Genomic_DNA"/>
</dbReference>
<evidence type="ECO:0000313" key="2">
    <source>
        <dbReference type="Proteomes" id="UP000320390"/>
    </source>
</evidence>
<dbReference type="RefSeq" id="WP_145203078.1">
    <property type="nucleotide sequence ID" value="NZ_CP036434.1"/>
</dbReference>
<organism evidence="1 2">
    <name type="scientific">Saltatorellus ferox</name>
    <dbReference type="NCBI Taxonomy" id="2528018"/>
    <lineage>
        <taxon>Bacteria</taxon>
        <taxon>Pseudomonadati</taxon>
        <taxon>Planctomycetota</taxon>
        <taxon>Planctomycetia</taxon>
        <taxon>Planctomycetia incertae sedis</taxon>
        <taxon>Saltatorellus</taxon>
    </lineage>
</organism>
<dbReference type="AlphaFoldDB" id="A0A518EYK1"/>
<name>A0A518EYK1_9BACT</name>
<reference evidence="1 2" key="1">
    <citation type="submission" date="2019-02" db="EMBL/GenBank/DDBJ databases">
        <title>Deep-cultivation of Planctomycetes and their phenomic and genomic characterization uncovers novel biology.</title>
        <authorList>
            <person name="Wiegand S."/>
            <person name="Jogler M."/>
            <person name="Boedeker C."/>
            <person name="Pinto D."/>
            <person name="Vollmers J."/>
            <person name="Rivas-Marin E."/>
            <person name="Kohn T."/>
            <person name="Peeters S.H."/>
            <person name="Heuer A."/>
            <person name="Rast P."/>
            <person name="Oberbeckmann S."/>
            <person name="Bunk B."/>
            <person name="Jeske O."/>
            <person name="Meyerdierks A."/>
            <person name="Storesund J.E."/>
            <person name="Kallscheuer N."/>
            <person name="Luecker S."/>
            <person name="Lage O.M."/>
            <person name="Pohl T."/>
            <person name="Merkel B.J."/>
            <person name="Hornburger P."/>
            <person name="Mueller R.-W."/>
            <person name="Bruemmer F."/>
            <person name="Labrenz M."/>
            <person name="Spormann A.M."/>
            <person name="Op den Camp H."/>
            <person name="Overmann J."/>
            <person name="Amann R."/>
            <person name="Jetten M.S.M."/>
            <person name="Mascher T."/>
            <person name="Medema M.H."/>
            <person name="Devos D.P."/>
            <person name="Kaster A.-K."/>
            <person name="Ovreas L."/>
            <person name="Rohde M."/>
            <person name="Galperin M.Y."/>
            <person name="Jogler C."/>
        </authorList>
    </citation>
    <scope>NUCLEOTIDE SEQUENCE [LARGE SCALE GENOMIC DNA]</scope>
    <source>
        <strain evidence="1 2">Poly30</strain>
    </source>
</reference>